<accession>A0AAF3FC42</accession>
<protein>
    <recommendedName>
        <fullName evidence="4">Serpentine receptor class gamma</fullName>
    </recommendedName>
</protein>
<dbReference type="WBParaSite" id="MBELARI_LOCUS348">
    <property type="protein sequence ID" value="MBELARI_LOCUS348"/>
    <property type="gene ID" value="MBELARI_LOCUS348"/>
</dbReference>
<reference evidence="3" key="1">
    <citation type="submission" date="2024-02" db="UniProtKB">
        <authorList>
            <consortium name="WormBaseParasite"/>
        </authorList>
    </citation>
    <scope>IDENTIFICATION</scope>
</reference>
<keyword evidence="1" id="KW-0812">Transmembrane</keyword>
<keyword evidence="2" id="KW-1185">Reference proteome</keyword>
<evidence type="ECO:0000313" key="3">
    <source>
        <dbReference type="WBParaSite" id="MBELARI_LOCUS348"/>
    </source>
</evidence>
<keyword evidence="1" id="KW-0472">Membrane</keyword>
<feature type="transmembrane region" description="Helical" evidence="1">
    <location>
        <begin position="12"/>
        <end position="33"/>
    </location>
</feature>
<sequence>MPFSHHRIWKNRNINCVCFLIVLVGNSLCYQYLFYTGKIFMEFNGYIVQGPAAAAQTAFAISTVPVMSFVYPFASLGINIVIFFALLHLRWKRKSKKAMGTIEWNLFLICLFTLIIQFLLMLFLRYAYKIFDLSTVAFGLNLVSDFSTLSETFIGLALNTTMRGKMIDMLIKSTSFRKIFKGSSTRQETSILKVTAW</sequence>
<dbReference type="AlphaFoldDB" id="A0AAF3FC42"/>
<proteinExistence type="predicted"/>
<evidence type="ECO:0000256" key="1">
    <source>
        <dbReference type="SAM" id="Phobius"/>
    </source>
</evidence>
<organism evidence="2 3">
    <name type="scientific">Mesorhabditis belari</name>
    <dbReference type="NCBI Taxonomy" id="2138241"/>
    <lineage>
        <taxon>Eukaryota</taxon>
        <taxon>Metazoa</taxon>
        <taxon>Ecdysozoa</taxon>
        <taxon>Nematoda</taxon>
        <taxon>Chromadorea</taxon>
        <taxon>Rhabditida</taxon>
        <taxon>Rhabditina</taxon>
        <taxon>Rhabditomorpha</taxon>
        <taxon>Rhabditoidea</taxon>
        <taxon>Rhabditidae</taxon>
        <taxon>Mesorhabditinae</taxon>
        <taxon>Mesorhabditis</taxon>
    </lineage>
</organism>
<feature type="transmembrane region" description="Helical" evidence="1">
    <location>
        <begin position="69"/>
        <end position="89"/>
    </location>
</feature>
<evidence type="ECO:0008006" key="4">
    <source>
        <dbReference type="Google" id="ProtNLM"/>
    </source>
</evidence>
<dbReference type="Proteomes" id="UP000887575">
    <property type="component" value="Unassembled WGS sequence"/>
</dbReference>
<feature type="transmembrane region" description="Helical" evidence="1">
    <location>
        <begin position="101"/>
        <end position="124"/>
    </location>
</feature>
<keyword evidence="1" id="KW-1133">Transmembrane helix</keyword>
<evidence type="ECO:0000313" key="2">
    <source>
        <dbReference type="Proteomes" id="UP000887575"/>
    </source>
</evidence>
<feature type="transmembrane region" description="Helical" evidence="1">
    <location>
        <begin position="136"/>
        <end position="158"/>
    </location>
</feature>
<name>A0AAF3FC42_9BILA</name>